<dbReference type="Proteomes" id="UP000002038">
    <property type="component" value="Unassembled WGS sequence"/>
</dbReference>
<dbReference type="Gene3D" id="2.60.40.640">
    <property type="match status" value="1"/>
</dbReference>
<evidence type="ECO:0000256" key="1">
    <source>
        <dbReference type="SAM" id="MobiDB-lite"/>
    </source>
</evidence>
<gene>
    <name evidence="3" type="ORF">BDBG_16950</name>
</gene>
<feature type="compositionally biased region" description="Low complexity" evidence="1">
    <location>
        <begin position="686"/>
        <end position="705"/>
    </location>
</feature>
<feature type="domain" description="Arrestin-like N-terminal" evidence="2">
    <location>
        <begin position="148"/>
        <end position="320"/>
    </location>
</feature>
<name>A0A179UJ90_BLAGS</name>
<feature type="region of interest" description="Disordered" evidence="1">
    <location>
        <begin position="683"/>
        <end position="724"/>
    </location>
</feature>
<dbReference type="AlphaFoldDB" id="A0A179UJ90"/>
<dbReference type="Gene3D" id="3.40.50.1820">
    <property type="entry name" value="alpha/beta hydrolase"/>
    <property type="match status" value="1"/>
</dbReference>
<dbReference type="Pfam" id="PF00339">
    <property type="entry name" value="Arrestin_N"/>
    <property type="match status" value="1"/>
</dbReference>
<dbReference type="GO" id="GO:0030674">
    <property type="term" value="F:protein-macromolecule adaptor activity"/>
    <property type="evidence" value="ECO:0007669"/>
    <property type="project" value="TreeGrafter"/>
</dbReference>
<reference evidence="4" key="1">
    <citation type="journal article" date="2015" name="PLoS Genet.">
        <title>The dynamic genome and transcriptome of the human fungal pathogen Blastomyces and close relative Emmonsia.</title>
        <authorList>
            <person name="Munoz J.F."/>
            <person name="Gauthier G.M."/>
            <person name="Desjardins C.A."/>
            <person name="Gallo J.E."/>
            <person name="Holder J."/>
            <person name="Sullivan T.D."/>
            <person name="Marty A.J."/>
            <person name="Carmen J.C."/>
            <person name="Chen Z."/>
            <person name="Ding L."/>
            <person name="Gujja S."/>
            <person name="Magrini V."/>
            <person name="Misas E."/>
            <person name="Mitreva M."/>
            <person name="Priest M."/>
            <person name="Saif S."/>
            <person name="Whiston E.A."/>
            <person name="Young S."/>
            <person name="Zeng Q."/>
            <person name="Goldman W.E."/>
            <person name="Mardis E.R."/>
            <person name="Taylor J.W."/>
            <person name="McEwen J.G."/>
            <person name="Clay O.K."/>
            <person name="Klein B.S."/>
            <person name="Cuomo C.A."/>
        </authorList>
    </citation>
    <scope>NUCLEOTIDE SEQUENCE [LARGE SCALE GENOMIC DNA]</scope>
    <source>
        <strain evidence="4">SLH14081</strain>
    </source>
</reference>
<evidence type="ECO:0000313" key="3">
    <source>
        <dbReference type="EMBL" id="OAT08054.1"/>
    </source>
</evidence>
<dbReference type="PANTHER" id="PTHR11188">
    <property type="entry name" value="ARRESTIN DOMAIN CONTAINING PROTEIN"/>
    <property type="match status" value="1"/>
</dbReference>
<dbReference type="EMBL" id="GG657453">
    <property type="protein sequence ID" value="OAT08054.1"/>
    <property type="molecule type" value="Genomic_DNA"/>
</dbReference>
<dbReference type="GO" id="GO:0031625">
    <property type="term" value="F:ubiquitin protein ligase binding"/>
    <property type="evidence" value="ECO:0007669"/>
    <property type="project" value="TreeGrafter"/>
</dbReference>
<dbReference type="CDD" id="cd22952">
    <property type="entry name" value="ART10-like"/>
    <property type="match status" value="1"/>
</dbReference>
<dbReference type="OrthoDB" id="3365616at2759"/>
<feature type="region of interest" description="Disordered" evidence="1">
    <location>
        <begin position="549"/>
        <end position="639"/>
    </location>
</feature>
<feature type="compositionally biased region" description="Polar residues" evidence="1">
    <location>
        <begin position="629"/>
        <end position="639"/>
    </location>
</feature>
<dbReference type="GO" id="GO:0005886">
    <property type="term" value="C:plasma membrane"/>
    <property type="evidence" value="ECO:0007669"/>
    <property type="project" value="TreeGrafter"/>
</dbReference>
<feature type="compositionally biased region" description="Pro residues" evidence="1">
    <location>
        <begin position="555"/>
        <end position="564"/>
    </location>
</feature>
<dbReference type="InterPro" id="IPR014756">
    <property type="entry name" value="Ig_E-set"/>
</dbReference>
<dbReference type="GO" id="GO:0005829">
    <property type="term" value="C:cytosol"/>
    <property type="evidence" value="ECO:0007669"/>
    <property type="project" value="TreeGrafter"/>
</dbReference>
<organism evidence="3 4">
    <name type="scientific">Blastomyces gilchristii (strain SLH14081)</name>
    <name type="common">Blastomyces dermatitidis</name>
    <dbReference type="NCBI Taxonomy" id="559298"/>
    <lineage>
        <taxon>Eukaryota</taxon>
        <taxon>Fungi</taxon>
        <taxon>Dikarya</taxon>
        <taxon>Ascomycota</taxon>
        <taxon>Pezizomycotina</taxon>
        <taxon>Eurotiomycetes</taxon>
        <taxon>Eurotiomycetidae</taxon>
        <taxon>Onygenales</taxon>
        <taxon>Ajellomycetaceae</taxon>
        <taxon>Blastomyces</taxon>
    </lineage>
</organism>
<dbReference type="InterPro" id="IPR011021">
    <property type="entry name" value="Arrestin-like_N"/>
</dbReference>
<evidence type="ECO:0000259" key="2">
    <source>
        <dbReference type="Pfam" id="PF00339"/>
    </source>
</evidence>
<keyword evidence="4" id="KW-1185">Reference proteome</keyword>
<accession>A0A179UJ90</accession>
<dbReference type="GeneID" id="8509803"/>
<dbReference type="GO" id="GO:0070086">
    <property type="term" value="P:ubiquitin-dependent endocytosis"/>
    <property type="evidence" value="ECO:0007669"/>
    <property type="project" value="TreeGrafter"/>
</dbReference>
<feature type="compositionally biased region" description="Basic and acidic residues" evidence="1">
    <location>
        <begin position="616"/>
        <end position="626"/>
    </location>
</feature>
<dbReference type="InterPro" id="IPR029058">
    <property type="entry name" value="AB_hydrolase_fold"/>
</dbReference>
<proteinExistence type="predicted"/>
<dbReference type="InterPro" id="IPR050357">
    <property type="entry name" value="Arrestin_domain-protein"/>
</dbReference>
<dbReference type="VEuPathDB" id="FungiDB:BDBG_16950"/>
<dbReference type="InterPro" id="IPR014752">
    <property type="entry name" value="Arrestin-like_C"/>
</dbReference>
<dbReference type="PANTHER" id="PTHR11188:SF166">
    <property type="entry name" value="ARRESTIN (OR S-ANTIGEN), N-TERMINAL DOMAIN PROTEIN (AFU_ORTHOLOGUE AFUA_7G02050)"/>
    <property type="match status" value="1"/>
</dbReference>
<evidence type="ECO:0000313" key="4">
    <source>
        <dbReference type="Proteomes" id="UP000002038"/>
    </source>
</evidence>
<dbReference type="RefSeq" id="XP_002625989.2">
    <property type="nucleotide sequence ID" value="XM_002625943.2"/>
</dbReference>
<dbReference type="KEGG" id="bgh:BDBG_16950"/>
<dbReference type="SUPFAM" id="SSF81296">
    <property type="entry name" value="E set domains"/>
    <property type="match status" value="1"/>
</dbReference>
<sequence>MQEEFNPNTPDVHDVRYFSYGASLTPSLWSVFGQSHRIIEQEEGPNDGLVSVQSSKWGGQEGYKGTFVGVSHLDLINWTNRLKWLVVSEVTGNTRKFNALALYLDIAESPRLPLPLVHLHPAVSSFPVGKTLCAGIPLELSQLFTMSVRIHLDRPHAYFTNLDFITGKVILALSTDTPVSSVVVKLEGESSTRLAAPKYPNSDRSEKKRTEVESHKLLYKTRTLFPVEDTSELVGSNPYYTLPSGHHEYPFSFKFPFNNDCSEHARTNLNMGAIRLEVARDTNIHVRRALPPSLTGFPGEAEIRYYVKATVARPQFYKENYRGFADFKFLPIEPPERVVPGAESYARRQQQFSKVSSIPGKKSLFRTTNPPPLIDIEEEPPKFSVDARLPSPAIITCNEPIPLRILVRKLNDSSDTIFLQMIQVELIAYTHIRAHDLARTESGSWVIVSQSNMNIPLGDGTAPAGKEWKIDSSMWDRTPLPSSVAPSFDTCNISRTYNLDVQVGLRHGSSAMMKPELIVVPLRIPVQVYSGIAPPQALLDAVRRSPSKVSKVSEVPPPQPPRPEVVPTIAPVHTEYDDAPPSYEDAMADALGPVDGPRREYNPPDPGSWSGADNKGSAKDNKDNERLFPSSSPRNASTESFFDNHYANVTPLDGQCANSHFAVQPLQSTSIGQVQQTQLIEETLYPPQQAPQTQQTLQDSQQRRPLPFMGVPPRKPVPGAGKQA</sequence>
<protein>
    <recommendedName>
        <fullName evidence="2">Arrestin-like N-terminal domain-containing protein</fullName>
    </recommendedName>
</protein>